<sequence length="139" mass="15096">MVTAALGYKPRRRSIGLTALIDVVFILLMFFMLTSNFDQWGAVEFHPMVAAEPNAESKNQLVFLNEDLSLDVKDQGNRKVGSLDHYQQLGAAQMGWFNADAPIILVPEATVSVQDIVSALDSLRALGISSVNYGGAKAP</sequence>
<dbReference type="InterPro" id="IPR003400">
    <property type="entry name" value="ExbD"/>
</dbReference>
<keyword evidence="4 7" id="KW-0812">Transmembrane</keyword>
<dbReference type="EMBL" id="CP022684">
    <property type="protein sequence ID" value="AUM12483.1"/>
    <property type="molecule type" value="Genomic_DNA"/>
</dbReference>
<dbReference type="Pfam" id="PF02472">
    <property type="entry name" value="ExbD"/>
    <property type="match status" value="1"/>
</dbReference>
<dbReference type="GO" id="GO:0005886">
    <property type="term" value="C:plasma membrane"/>
    <property type="evidence" value="ECO:0007669"/>
    <property type="project" value="UniProtKB-SubCell"/>
</dbReference>
<evidence type="ECO:0000313" key="10">
    <source>
        <dbReference type="Proteomes" id="UP000235116"/>
    </source>
</evidence>
<keyword evidence="3" id="KW-1003">Cell membrane</keyword>
<reference evidence="10" key="1">
    <citation type="submission" date="2017-08" db="EMBL/GenBank/DDBJ databases">
        <title>Direct submision.</title>
        <authorList>
            <person name="Kim S.-J."/>
            <person name="Rhee S.-K."/>
        </authorList>
    </citation>
    <scope>NUCLEOTIDE SEQUENCE [LARGE SCALE GENOMIC DNA]</scope>
    <source>
        <strain evidence="10">GI5</strain>
    </source>
</reference>
<evidence type="ECO:0008006" key="11">
    <source>
        <dbReference type="Google" id="ProtNLM"/>
    </source>
</evidence>
<dbReference type="GO" id="GO:0022857">
    <property type="term" value="F:transmembrane transporter activity"/>
    <property type="evidence" value="ECO:0007669"/>
    <property type="project" value="InterPro"/>
</dbReference>
<comment type="subcellular location">
    <subcellularLocation>
        <location evidence="1">Cell membrane</location>
        <topology evidence="1">Single-pass membrane protein</topology>
    </subcellularLocation>
    <subcellularLocation>
        <location evidence="7">Cell membrane</location>
        <topology evidence="7">Single-pass type II membrane protein</topology>
    </subcellularLocation>
</comment>
<organism evidence="9 10">
    <name type="scientific">Ketobacter alkanivorans</name>
    <dbReference type="NCBI Taxonomy" id="1917421"/>
    <lineage>
        <taxon>Bacteria</taxon>
        <taxon>Pseudomonadati</taxon>
        <taxon>Pseudomonadota</taxon>
        <taxon>Gammaproteobacteria</taxon>
        <taxon>Pseudomonadales</taxon>
        <taxon>Ketobacteraceae</taxon>
        <taxon>Ketobacter</taxon>
    </lineage>
</organism>
<dbReference type="GO" id="GO:0015031">
    <property type="term" value="P:protein transport"/>
    <property type="evidence" value="ECO:0007669"/>
    <property type="project" value="UniProtKB-KW"/>
</dbReference>
<keyword evidence="6 8" id="KW-0472">Membrane</keyword>
<gene>
    <name evidence="9" type="ORF">Kalk_08640</name>
</gene>
<evidence type="ECO:0000256" key="1">
    <source>
        <dbReference type="ARBA" id="ARBA00004162"/>
    </source>
</evidence>
<proteinExistence type="inferred from homology"/>
<evidence type="ECO:0000256" key="5">
    <source>
        <dbReference type="ARBA" id="ARBA00022989"/>
    </source>
</evidence>
<feature type="transmembrane region" description="Helical" evidence="8">
    <location>
        <begin position="15"/>
        <end position="33"/>
    </location>
</feature>
<name>A0A2K9LJP8_9GAMM</name>
<evidence type="ECO:0000256" key="7">
    <source>
        <dbReference type="RuleBase" id="RU003879"/>
    </source>
</evidence>
<evidence type="ECO:0000256" key="4">
    <source>
        <dbReference type="ARBA" id="ARBA00022692"/>
    </source>
</evidence>
<dbReference type="AlphaFoldDB" id="A0A2K9LJP8"/>
<keyword evidence="7" id="KW-0653">Protein transport</keyword>
<comment type="similarity">
    <text evidence="2 7">Belongs to the ExbD/TolR family.</text>
</comment>
<dbReference type="RefSeq" id="WP_101893850.1">
    <property type="nucleotide sequence ID" value="NZ_CP022684.1"/>
</dbReference>
<evidence type="ECO:0000313" key="9">
    <source>
        <dbReference type="EMBL" id="AUM12483.1"/>
    </source>
</evidence>
<keyword evidence="5 8" id="KW-1133">Transmembrane helix</keyword>
<evidence type="ECO:0000256" key="2">
    <source>
        <dbReference type="ARBA" id="ARBA00005811"/>
    </source>
</evidence>
<evidence type="ECO:0000256" key="8">
    <source>
        <dbReference type="SAM" id="Phobius"/>
    </source>
</evidence>
<dbReference type="OrthoDB" id="9793581at2"/>
<dbReference type="PANTHER" id="PTHR30558:SF3">
    <property type="entry name" value="BIOPOLYMER TRANSPORT PROTEIN EXBD-RELATED"/>
    <property type="match status" value="1"/>
</dbReference>
<dbReference type="KEGG" id="kak:Kalk_08640"/>
<keyword evidence="7" id="KW-0813">Transport</keyword>
<dbReference type="PANTHER" id="PTHR30558">
    <property type="entry name" value="EXBD MEMBRANE COMPONENT OF PMF-DRIVEN MACROMOLECULE IMPORT SYSTEM"/>
    <property type="match status" value="1"/>
</dbReference>
<accession>A0A2K9LJP8</accession>
<dbReference type="Proteomes" id="UP000235116">
    <property type="component" value="Chromosome"/>
</dbReference>
<evidence type="ECO:0000256" key="3">
    <source>
        <dbReference type="ARBA" id="ARBA00022475"/>
    </source>
</evidence>
<protein>
    <recommendedName>
        <fullName evidence="11">Biopolymer transporter ExbD</fullName>
    </recommendedName>
</protein>
<keyword evidence="10" id="KW-1185">Reference proteome</keyword>
<evidence type="ECO:0000256" key="6">
    <source>
        <dbReference type="ARBA" id="ARBA00023136"/>
    </source>
</evidence>